<proteinExistence type="predicted"/>
<reference evidence="1" key="1">
    <citation type="journal article" date="2020" name="Nature">
        <title>Giant virus diversity and host interactions through global metagenomics.</title>
        <authorList>
            <person name="Schulz F."/>
            <person name="Roux S."/>
            <person name="Paez-Espino D."/>
            <person name="Jungbluth S."/>
            <person name="Walsh D.A."/>
            <person name="Denef V.J."/>
            <person name="McMahon K.D."/>
            <person name="Konstantinidis K.T."/>
            <person name="Eloe-Fadrosh E.A."/>
            <person name="Kyrpides N.C."/>
            <person name="Woyke T."/>
        </authorList>
    </citation>
    <scope>NUCLEOTIDE SEQUENCE</scope>
    <source>
        <strain evidence="1">GVMAG-M-3300023174-3</strain>
    </source>
</reference>
<dbReference type="AlphaFoldDB" id="A0A6C0DNK4"/>
<sequence length="137" mass="16114">MSTPLLTEPHNFTRGDTVIVVDRTSTYLSYVGQIYAIVNKPENEYMKPTRLIDYFYIQFPEPIYHELLKRGFEILYRNRPVIIGTIHRNPTTNCIEKLYTQEKYCAVELEIDIKDINAMLVWRIAFDIQPAKIVAKL</sequence>
<name>A0A6C0DNK4_9ZZZZ</name>
<dbReference type="EMBL" id="MN739649">
    <property type="protein sequence ID" value="QHT18187.1"/>
    <property type="molecule type" value="Genomic_DNA"/>
</dbReference>
<protein>
    <submittedName>
        <fullName evidence="1">Uncharacterized protein</fullName>
    </submittedName>
</protein>
<organism evidence="1">
    <name type="scientific">viral metagenome</name>
    <dbReference type="NCBI Taxonomy" id="1070528"/>
    <lineage>
        <taxon>unclassified sequences</taxon>
        <taxon>metagenomes</taxon>
        <taxon>organismal metagenomes</taxon>
    </lineage>
</organism>
<evidence type="ECO:0000313" key="1">
    <source>
        <dbReference type="EMBL" id="QHT18187.1"/>
    </source>
</evidence>
<accession>A0A6C0DNK4</accession>